<accession>A0A1K2HWY3</accession>
<protein>
    <recommendedName>
        <fullName evidence="4">Serine aminopeptidase S33 domain-containing protein</fullName>
    </recommendedName>
</protein>
<dbReference type="PANTHER" id="PTHR12277">
    <property type="entry name" value="ALPHA/BETA HYDROLASE DOMAIN-CONTAINING PROTEIN"/>
    <property type="match status" value="1"/>
</dbReference>
<evidence type="ECO:0000313" key="3">
    <source>
        <dbReference type="Proteomes" id="UP000183447"/>
    </source>
</evidence>
<sequence length="271" mass="30192">MKIIRRIIVGLGLVAVLAYLAGLVGLYVLQRQFQYDPTGRVYALSETTLTGVETISLPVSDGQVVAGWYAPPREPGKPVILYLRGNAGSYTFEHYRFEAFQEAGYGFLSFDYRGFPGSPGEISQTNILADSLIAYDWLAEKGAPIVIWGRSLGSGPASYLASERDARALILETPFLSAVSVARDRYWFFPVEWLMFDQFPVERWIEMVDEPTFVGHGTADETIGVSHGERVHQRLRNPGPLWIVQGAGHSDLWDRGIWAEAEPFIESAMAQ</sequence>
<dbReference type="SUPFAM" id="SSF53474">
    <property type="entry name" value="alpha/beta-Hydrolases"/>
    <property type="match status" value="1"/>
</dbReference>
<gene>
    <name evidence="2" type="ORF">SAMN02983003_1772</name>
</gene>
<reference evidence="2 3" key="1">
    <citation type="submission" date="2016-11" db="EMBL/GenBank/DDBJ databases">
        <authorList>
            <person name="Jaros S."/>
            <person name="Januszkiewicz K."/>
            <person name="Wedrychowicz H."/>
        </authorList>
    </citation>
    <scope>NUCLEOTIDE SEQUENCE [LARGE SCALE GENOMIC DNA]</scope>
    <source>
        <strain evidence="2 3">ATCC 23634</strain>
    </source>
</reference>
<keyword evidence="1" id="KW-0472">Membrane</keyword>
<dbReference type="STRING" id="665118.SAMN02983003_1772"/>
<dbReference type="PANTHER" id="PTHR12277:SF81">
    <property type="entry name" value="PROTEIN ABHD13"/>
    <property type="match status" value="1"/>
</dbReference>
<keyword evidence="1" id="KW-1133">Transmembrane helix</keyword>
<name>A0A1K2HWY3_9HYPH</name>
<proteinExistence type="predicted"/>
<dbReference type="OrthoDB" id="9798884at2"/>
<dbReference type="RefSeq" id="WP_143145712.1">
    <property type="nucleotide sequence ID" value="NZ_FPKU01000001.1"/>
</dbReference>
<keyword evidence="3" id="KW-1185">Reference proteome</keyword>
<evidence type="ECO:0008006" key="4">
    <source>
        <dbReference type="Google" id="ProtNLM"/>
    </source>
</evidence>
<dbReference type="Proteomes" id="UP000183447">
    <property type="component" value="Unassembled WGS sequence"/>
</dbReference>
<dbReference type="EMBL" id="FPKU01000001">
    <property type="protein sequence ID" value="SFZ83655.1"/>
    <property type="molecule type" value="Genomic_DNA"/>
</dbReference>
<dbReference type="Gene3D" id="3.40.50.1820">
    <property type="entry name" value="alpha/beta hydrolase"/>
    <property type="match status" value="1"/>
</dbReference>
<dbReference type="InterPro" id="IPR029058">
    <property type="entry name" value="AB_hydrolase_fold"/>
</dbReference>
<evidence type="ECO:0000256" key="1">
    <source>
        <dbReference type="SAM" id="Phobius"/>
    </source>
</evidence>
<feature type="transmembrane region" description="Helical" evidence="1">
    <location>
        <begin position="7"/>
        <end position="29"/>
    </location>
</feature>
<organism evidence="2 3">
    <name type="scientific">Devosia enhydra</name>
    <dbReference type="NCBI Taxonomy" id="665118"/>
    <lineage>
        <taxon>Bacteria</taxon>
        <taxon>Pseudomonadati</taxon>
        <taxon>Pseudomonadota</taxon>
        <taxon>Alphaproteobacteria</taxon>
        <taxon>Hyphomicrobiales</taxon>
        <taxon>Devosiaceae</taxon>
        <taxon>Devosia</taxon>
    </lineage>
</organism>
<keyword evidence="1" id="KW-0812">Transmembrane</keyword>
<dbReference type="AlphaFoldDB" id="A0A1K2HWY3"/>
<evidence type="ECO:0000313" key="2">
    <source>
        <dbReference type="EMBL" id="SFZ83655.1"/>
    </source>
</evidence>